<dbReference type="SUPFAM" id="SSF57903">
    <property type="entry name" value="FYVE/PHD zinc finger"/>
    <property type="match status" value="1"/>
</dbReference>
<keyword evidence="9" id="KW-1185">Reference proteome</keyword>
<dbReference type="GO" id="GO:0003676">
    <property type="term" value="F:nucleic acid binding"/>
    <property type="evidence" value="ECO:0007669"/>
    <property type="project" value="InterPro"/>
</dbReference>
<dbReference type="FunFam" id="6.10.250.3410:FF:000001">
    <property type="entry name" value="Protein DBF4 homolog A"/>
    <property type="match status" value="1"/>
</dbReference>
<dbReference type="InterPro" id="IPR019787">
    <property type="entry name" value="Znf_PHD-finger"/>
</dbReference>
<accession>A0A3P7H8D7</accession>
<dbReference type="Proteomes" id="UP000274429">
    <property type="component" value="Unassembled WGS sequence"/>
</dbReference>
<keyword evidence="2 4" id="KW-0863">Zinc-finger</keyword>
<feature type="compositionally biased region" description="Polar residues" evidence="5">
    <location>
        <begin position="297"/>
        <end position="306"/>
    </location>
</feature>
<evidence type="ECO:0000259" key="7">
    <source>
        <dbReference type="PROSITE" id="PS51265"/>
    </source>
</evidence>
<dbReference type="InterPro" id="IPR013083">
    <property type="entry name" value="Znf_RING/FYVE/PHD"/>
</dbReference>
<dbReference type="PROSITE" id="PS51265">
    <property type="entry name" value="ZF_DBF4"/>
    <property type="match status" value="1"/>
</dbReference>
<protein>
    <recommendedName>
        <fullName evidence="10">PHD-type domain-containing protein</fullName>
    </recommendedName>
</protein>
<evidence type="ECO:0008006" key="10">
    <source>
        <dbReference type="Google" id="ProtNLM"/>
    </source>
</evidence>
<reference evidence="8 9" key="1">
    <citation type="submission" date="2018-11" db="EMBL/GenBank/DDBJ databases">
        <authorList>
            <consortium name="Pathogen Informatics"/>
        </authorList>
    </citation>
    <scope>NUCLEOTIDE SEQUENCE [LARGE SCALE GENOMIC DNA]</scope>
</reference>
<feature type="region of interest" description="Disordered" evidence="5">
    <location>
        <begin position="76"/>
        <end position="95"/>
    </location>
</feature>
<dbReference type="InterPro" id="IPR001965">
    <property type="entry name" value="Znf_PHD"/>
</dbReference>
<feature type="region of interest" description="Disordered" evidence="5">
    <location>
        <begin position="521"/>
        <end position="558"/>
    </location>
</feature>
<keyword evidence="3" id="KW-0862">Zinc</keyword>
<feature type="region of interest" description="Disordered" evidence="5">
    <location>
        <begin position="1"/>
        <end position="46"/>
    </location>
</feature>
<feature type="domain" description="DBF4-type" evidence="7">
    <location>
        <begin position="229"/>
        <end position="278"/>
    </location>
</feature>
<dbReference type="Pfam" id="PF07535">
    <property type="entry name" value="zf-DBF"/>
    <property type="match status" value="1"/>
</dbReference>
<evidence type="ECO:0000256" key="5">
    <source>
        <dbReference type="SAM" id="MobiDB-lite"/>
    </source>
</evidence>
<dbReference type="AlphaFoldDB" id="A0A3P7H8D7"/>
<evidence type="ECO:0000256" key="1">
    <source>
        <dbReference type="ARBA" id="ARBA00022723"/>
    </source>
</evidence>
<dbReference type="OrthoDB" id="21380at2759"/>
<dbReference type="InterPro" id="IPR011011">
    <property type="entry name" value="Znf_FYVE_PHD"/>
</dbReference>
<gene>
    <name evidence="8" type="ORF">TTAC_LOCUS6975</name>
</gene>
<feature type="compositionally biased region" description="Polar residues" evidence="5">
    <location>
        <begin position="30"/>
        <end position="46"/>
    </location>
</feature>
<evidence type="ECO:0000313" key="8">
    <source>
        <dbReference type="EMBL" id="VDM31268.1"/>
    </source>
</evidence>
<feature type="compositionally biased region" description="Polar residues" evidence="5">
    <location>
        <begin position="534"/>
        <end position="543"/>
    </location>
</feature>
<dbReference type="Gene3D" id="3.30.40.10">
    <property type="entry name" value="Zinc/RING finger domain, C3HC4 (zinc finger)"/>
    <property type="match status" value="1"/>
</dbReference>
<name>A0A3P7H8D7_HYDTA</name>
<dbReference type="InterPro" id="IPR006572">
    <property type="entry name" value="Znf_DBF"/>
</dbReference>
<dbReference type="SMART" id="SM00586">
    <property type="entry name" value="ZnF_DBF"/>
    <property type="match status" value="1"/>
</dbReference>
<feature type="region of interest" description="Disordered" evidence="5">
    <location>
        <begin position="291"/>
        <end position="320"/>
    </location>
</feature>
<dbReference type="Gene3D" id="6.10.250.3410">
    <property type="entry name" value="DBF zinc finger"/>
    <property type="match status" value="1"/>
</dbReference>
<dbReference type="Pfam" id="PF00628">
    <property type="entry name" value="PHD"/>
    <property type="match status" value="1"/>
</dbReference>
<dbReference type="GO" id="GO:0008270">
    <property type="term" value="F:zinc ion binding"/>
    <property type="evidence" value="ECO:0007669"/>
    <property type="project" value="UniProtKB-KW"/>
</dbReference>
<evidence type="ECO:0000256" key="3">
    <source>
        <dbReference type="ARBA" id="ARBA00022833"/>
    </source>
</evidence>
<dbReference type="InterPro" id="IPR038545">
    <property type="entry name" value="Znf_DBF_sf"/>
</dbReference>
<feature type="compositionally biased region" description="Basic residues" evidence="5">
    <location>
        <begin position="544"/>
        <end position="558"/>
    </location>
</feature>
<evidence type="ECO:0000256" key="4">
    <source>
        <dbReference type="PROSITE-ProRule" id="PRU00600"/>
    </source>
</evidence>
<dbReference type="CDD" id="cd15489">
    <property type="entry name" value="PHD_SF"/>
    <property type="match status" value="1"/>
</dbReference>
<feature type="domain" description="PHD-type" evidence="6">
    <location>
        <begin position="568"/>
        <end position="623"/>
    </location>
</feature>
<evidence type="ECO:0000313" key="9">
    <source>
        <dbReference type="Proteomes" id="UP000274429"/>
    </source>
</evidence>
<dbReference type="InterPro" id="IPR019786">
    <property type="entry name" value="Zinc_finger_PHD-type_CS"/>
</dbReference>
<feature type="compositionally biased region" description="Polar residues" evidence="5">
    <location>
        <begin position="10"/>
        <end position="19"/>
    </location>
</feature>
<organism evidence="8 9">
    <name type="scientific">Hydatigena taeniaeformis</name>
    <name type="common">Feline tapeworm</name>
    <name type="synonym">Taenia taeniaeformis</name>
    <dbReference type="NCBI Taxonomy" id="6205"/>
    <lineage>
        <taxon>Eukaryota</taxon>
        <taxon>Metazoa</taxon>
        <taxon>Spiralia</taxon>
        <taxon>Lophotrochozoa</taxon>
        <taxon>Platyhelminthes</taxon>
        <taxon>Cestoda</taxon>
        <taxon>Eucestoda</taxon>
        <taxon>Cyclophyllidea</taxon>
        <taxon>Taeniidae</taxon>
        <taxon>Hydatigera</taxon>
    </lineage>
</organism>
<sequence length="623" mass="67479">MPKDRWPHQPTLSPGCSSKENIDPGLENVPQLSTEGNPSSLQKSPLSVTRGRAMVLAVKIASKPSTVASGINQSVSVGESPFFDSDTTSEPDDPERDRLWLLRPLARPCIKIVDLKARTRPSYMEKTNYMECLWRSFSGSASAATVTPKTPVLLNAPQASATPAGTSTTPLASVGLPLSTNVVTSQHTTGLSKRDIGAKNSPGVSLIGYKGLSSSKRRKLSTKRSRGTLAEPSGYCECCLSRFNSLYTHVTGAYHMDYATNAENFRQLDQLLSEIPSMREALAKARGVKVADISPPSAENSPTSHNEQVKETEPQPSQAAHEPIDDAVVDFSALPPLPLPSVPQDCEVELFSESDEHSSIGIMGDLSSMFVGEASPTLQPISINSPTTYSSPLPPLALAPSATLARDVEQVVSIPLERGVPDRVRDHCRFVFRVYLSTTSSLQQIPEPGFFSPYITGSNPSGDRSGSATDEISDCAAKDRHVHCARYHQFRLDCIASKGHSCPIAAITAKEHLSSTKEALQKCGGASPDHTRDTQPPSCSHFLSSHRSRAHPNKHTRRIAQKAKPNLPFPCGVCGNNVNYKVWSVLCSTCGLWVHANCSKMKLSQIRKLPESHSWICPTCHVR</sequence>
<proteinExistence type="predicted"/>
<dbReference type="PROSITE" id="PS01359">
    <property type="entry name" value="ZF_PHD_1"/>
    <property type="match status" value="1"/>
</dbReference>
<evidence type="ECO:0000256" key="2">
    <source>
        <dbReference type="ARBA" id="ARBA00022771"/>
    </source>
</evidence>
<evidence type="ECO:0000259" key="6">
    <source>
        <dbReference type="PROSITE" id="PS50016"/>
    </source>
</evidence>
<dbReference type="PROSITE" id="PS50016">
    <property type="entry name" value="ZF_PHD_2"/>
    <property type="match status" value="1"/>
</dbReference>
<dbReference type="GO" id="GO:0005634">
    <property type="term" value="C:nucleus"/>
    <property type="evidence" value="ECO:0007669"/>
    <property type="project" value="UniProtKB-ARBA"/>
</dbReference>
<keyword evidence="1" id="KW-0479">Metal-binding</keyword>
<dbReference type="EMBL" id="UYWX01020335">
    <property type="protein sequence ID" value="VDM31268.1"/>
    <property type="molecule type" value="Genomic_DNA"/>
</dbReference>
<dbReference type="SMART" id="SM00249">
    <property type="entry name" value="PHD"/>
    <property type="match status" value="1"/>
</dbReference>